<dbReference type="AlphaFoldDB" id="A0A0B6ZIC1"/>
<feature type="non-terminal residue" evidence="1">
    <location>
        <position position="1"/>
    </location>
</feature>
<accession>A0A0B6ZIC1</accession>
<name>A0A0B6ZIC1_9EUPU</name>
<reference evidence="1" key="1">
    <citation type="submission" date="2014-12" db="EMBL/GenBank/DDBJ databases">
        <title>Insight into the proteome of Arion vulgaris.</title>
        <authorList>
            <person name="Aradska J."/>
            <person name="Bulat T."/>
            <person name="Smidak R."/>
            <person name="Sarate P."/>
            <person name="Gangsoo J."/>
            <person name="Sialana F."/>
            <person name="Bilban M."/>
            <person name="Lubec G."/>
        </authorList>
    </citation>
    <scope>NUCLEOTIDE SEQUENCE</scope>
    <source>
        <tissue evidence="1">Skin</tissue>
    </source>
</reference>
<organism evidence="1">
    <name type="scientific">Arion vulgaris</name>
    <dbReference type="NCBI Taxonomy" id="1028688"/>
    <lineage>
        <taxon>Eukaryota</taxon>
        <taxon>Metazoa</taxon>
        <taxon>Spiralia</taxon>
        <taxon>Lophotrochozoa</taxon>
        <taxon>Mollusca</taxon>
        <taxon>Gastropoda</taxon>
        <taxon>Heterobranchia</taxon>
        <taxon>Euthyneura</taxon>
        <taxon>Panpulmonata</taxon>
        <taxon>Eupulmonata</taxon>
        <taxon>Stylommatophora</taxon>
        <taxon>Helicina</taxon>
        <taxon>Arionoidea</taxon>
        <taxon>Arionidae</taxon>
        <taxon>Arion</taxon>
    </lineage>
</organism>
<protein>
    <submittedName>
        <fullName evidence="1">Uncharacterized protein</fullName>
    </submittedName>
</protein>
<sequence length="60" mass="6570">SDLKNMNKMGISPQPLEQRKIKIEKDNTGQLPGSNVTTKEDGAKKFTIRGSGVCELPNLI</sequence>
<proteinExistence type="predicted"/>
<dbReference type="EMBL" id="HACG01020761">
    <property type="protein sequence ID" value="CEK67626.1"/>
    <property type="molecule type" value="Transcribed_RNA"/>
</dbReference>
<gene>
    <name evidence="1" type="primary">ORF63334</name>
</gene>
<evidence type="ECO:0000313" key="1">
    <source>
        <dbReference type="EMBL" id="CEK67626.1"/>
    </source>
</evidence>